<reference evidence="3" key="1">
    <citation type="submission" date="2022-07" db="EMBL/GenBank/DDBJ databases">
        <title>Genome Sequence of Xylaria arbuscula.</title>
        <authorList>
            <person name="Buettner E."/>
        </authorList>
    </citation>
    <scope>NUCLEOTIDE SEQUENCE</scope>
    <source>
        <strain evidence="3">VT107</strain>
    </source>
</reference>
<proteinExistence type="predicted"/>
<dbReference type="Pfam" id="PF06985">
    <property type="entry name" value="HET"/>
    <property type="match status" value="1"/>
</dbReference>
<dbReference type="PANTHER" id="PTHR24148:SF73">
    <property type="entry name" value="HET DOMAIN PROTEIN (AFU_ORTHOLOGUE AFUA_8G01020)"/>
    <property type="match status" value="1"/>
</dbReference>
<feature type="region of interest" description="Disordered" evidence="1">
    <location>
        <begin position="597"/>
        <end position="683"/>
    </location>
</feature>
<evidence type="ECO:0000256" key="1">
    <source>
        <dbReference type="SAM" id="MobiDB-lite"/>
    </source>
</evidence>
<dbReference type="PANTHER" id="PTHR24148">
    <property type="entry name" value="ANKYRIN REPEAT DOMAIN-CONTAINING PROTEIN 39 HOMOLOG-RELATED"/>
    <property type="match status" value="1"/>
</dbReference>
<name>A0A9W8NH40_9PEZI</name>
<evidence type="ECO:0000313" key="4">
    <source>
        <dbReference type="Proteomes" id="UP001148614"/>
    </source>
</evidence>
<gene>
    <name evidence="3" type="ORF">NPX13_g4120</name>
</gene>
<evidence type="ECO:0000313" key="3">
    <source>
        <dbReference type="EMBL" id="KAJ3575182.1"/>
    </source>
</evidence>
<feature type="domain" description="Heterokaryon incompatibility" evidence="2">
    <location>
        <begin position="122"/>
        <end position="286"/>
    </location>
</feature>
<dbReference type="InterPro" id="IPR010730">
    <property type="entry name" value="HET"/>
</dbReference>
<dbReference type="VEuPathDB" id="FungiDB:F4678DRAFT_443449"/>
<dbReference type="Proteomes" id="UP001148614">
    <property type="component" value="Unassembled WGS sequence"/>
</dbReference>
<keyword evidence="4" id="KW-1185">Reference proteome</keyword>
<feature type="compositionally biased region" description="Basic residues" evidence="1">
    <location>
        <begin position="621"/>
        <end position="634"/>
    </location>
</feature>
<dbReference type="InterPro" id="IPR052895">
    <property type="entry name" value="HetReg/Transcr_Mod"/>
</dbReference>
<dbReference type="AlphaFoldDB" id="A0A9W8NH40"/>
<sequence>MLWGYPAYQYAPLENPDRDIRLAIILPGKQDDDVKIRIRHAPLDTYRAVQPRRLIGEDIQKTLPAGWKARVTMNGERCLFLRERASGAEGDPQWEHPDPSIERSVYTLEDATHPSSAPAVEFNALSYVWGTPSWFHRKRALVESSTAGEVVWTQLGIGQNLDLALRDLRDPDEPRVMWIDAICINQVDIVERNRQVKRMGDIYSQASQVIVWLGPGSDSADRAIEVLKLIGSEVEILDGIGLAPSPGKTRFYHRADLQMGFRDDQWESVQQLVNRPWFTRVWVVQEALLGGSRVVVQSGRSIMSWDLFHRGISTLSQNHYVAPDLKMDLGSPRALCDTDPSREATKYIILMGALKSCSEPRDLVYGFLGLLPRDLTALIQPDYSRDLGKVYTDLTLAYINHSRRLEILDISANGRKSDRCPSWVFDPYNLKTRSLYIVLEWPGQFCAHFSDCQVQYTQGILNVVGLKVATVGSVKVPVSGYCEFKTDEDALSSCIRTVRGWEPEDLYTGTYINGESLLEAYARTLICGNLRDRVPDSWRPTLERWQGQWHTNALFGDLAKENQLDLSNLTRQEEAPLQMLVGRNFFTCDNGYMGIGPGDIKPVDRTQRPRRRAAAHETHILQRRHRSSLRRRSQVRPSSSRQVGTRPIPGPNRRRPRDLPGIPKYRNGGGHQVRPPAKHRVTDEARCKARDVLARLMRYTFIALIYTYN</sequence>
<organism evidence="3 4">
    <name type="scientific">Xylaria arbuscula</name>
    <dbReference type="NCBI Taxonomy" id="114810"/>
    <lineage>
        <taxon>Eukaryota</taxon>
        <taxon>Fungi</taxon>
        <taxon>Dikarya</taxon>
        <taxon>Ascomycota</taxon>
        <taxon>Pezizomycotina</taxon>
        <taxon>Sordariomycetes</taxon>
        <taxon>Xylariomycetidae</taxon>
        <taxon>Xylariales</taxon>
        <taxon>Xylariaceae</taxon>
        <taxon>Xylaria</taxon>
    </lineage>
</organism>
<comment type="caution">
    <text evidence="3">The sequence shown here is derived from an EMBL/GenBank/DDBJ whole genome shotgun (WGS) entry which is preliminary data.</text>
</comment>
<accession>A0A9W8NH40</accession>
<evidence type="ECO:0000259" key="2">
    <source>
        <dbReference type="Pfam" id="PF06985"/>
    </source>
</evidence>
<dbReference type="EMBL" id="JANPWZ010000559">
    <property type="protein sequence ID" value="KAJ3575182.1"/>
    <property type="molecule type" value="Genomic_DNA"/>
</dbReference>
<protein>
    <recommendedName>
        <fullName evidence="2">Heterokaryon incompatibility domain-containing protein</fullName>
    </recommendedName>
</protein>